<dbReference type="PANTHER" id="PTHR46191:SF2">
    <property type="entry name" value="HALOACID DEHALOGENASE-LIKE HYDROLASE DOMAIN-CONTAINING PROTEIN 3"/>
    <property type="match status" value="1"/>
</dbReference>
<reference evidence="1" key="1">
    <citation type="submission" date="2021-01" db="EMBL/GenBank/DDBJ databases">
        <title>Active Sulfur Cycling in an Early Earth Analoge.</title>
        <authorList>
            <person name="Hahn C.R."/>
            <person name="Youssef N.H."/>
            <person name="Elshahed M."/>
        </authorList>
    </citation>
    <scope>NUCLEOTIDE SEQUENCE</scope>
    <source>
        <strain evidence="1">Zod_Metabat.1151</strain>
    </source>
</reference>
<dbReference type="InterPro" id="IPR051828">
    <property type="entry name" value="HAD-like_hydrolase_domain"/>
</dbReference>
<dbReference type="Proteomes" id="UP000809243">
    <property type="component" value="Unassembled WGS sequence"/>
</dbReference>
<protein>
    <submittedName>
        <fullName evidence="1">HAD family hydrolase</fullName>
    </submittedName>
</protein>
<keyword evidence="1" id="KW-0378">Hydrolase</keyword>
<comment type="caution">
    <text evidence="1">The sequence shown here is derived from an EMBL/GenBank/DDBJ whole genome shotgun (WGS) entry which is preliminary data.</text>
</comment>
<organism evidence="1 2">
    <name type="scientific">Candidatus Iainarchaeum sp</name>
    <dbReference type="NCBI Taxonomy" id="3101447"/>
    <lineage>
        <taxon>Archaea</taxon>
        <taxon>Candidatus Iainarchaeota</taxon>
        <taxon>Candidatus Iainarchaeia</taxon>
        <taxon>Candidatus Iainarchaeales</taxon>
        <taxon>Candidatus Iainarchaeaceae</taxon>
        <taxon>Candidatus Iainarchaeum</taxon>
    </lineage>
</organism>
<evidence type="ECO:0000313" key="2">
    <source>
        <dbReference type="Proteomes" id="UP000809243"/>
    </source>
</evidence>
<dbReference type="Gene3D" id="3.40.50.1000">
    <property type="entry name" value="HAD superfamily/HAD-like"/>
    <property type="match status" value="1"/>
</dbReference>
<dbReference type="PANTHER" id="PTHR46191">
    <property type="match status" value="1"/>
</dbReference>
<dbReference type="SUPFAM" id="SSF56784">
    <property type="entry name" value="HAD-like"/>
    <property type="match status" value="1"/>
</dbReference>
<proteinExistence type="predicted"/>
<dbReference type="EMBL" id="JAFGDB010000022">
    <property type="protein sequence ID" value="MBN2067075.1"/>
    <property type="molecule type" value="Genomic_DNA"/>
</dbReference>
<dbReference type="InterPro" id="IPR036412">
    <property type="entry name" value="HAD-like_sf"/>
</dbReference>
<dbReference type="GO" id="GO:0016787">
    <property type="term" value="F:hydrolase activity"/>
    <property type="evidence" value="ECO:0007669"/>
    <property type="project" value="UniProtKB-KW"/>
</dbReference>
<dbReference type="AlphaFoldDB" id="A0A938YQM7"/>
<name>A0A938YQM7_9ARCH</name>
<accession>A0A938YQM7</accession>
<gene>
    <name evidence="1" type="ORF">JW744_01250</name>
</gene>
<evidence type="ECO:0000313" key="1">
    <source>
        <dbReference type="EMBL" id="MBN2067075.1"/>
    </source>
</evidence>
<sequence>MEKELVAFAKRTRKKFPPADRVRKPGLKARLSKLSGIRLVLFDLYGTAFIANQHSESEYFQKLALKGFRETARQFNLVKCLEKIGSGKRYEVLLKEMFYEEIAKDHERRRAKGAESPDVLSEKIWERVLRKLHKQCGKPLPKNLEMVGLKCSYMSNWIGEPGMLYNNFLRPVQQLKKKGVILGIASNAQLYTKIDLDIDLQGKSRGKIKKWEQLFDPKFSAFSFEAGESKPSKRLFEKILRNAKKQGIKRGEIAFAGNDLYKDIAIGKELGFKTILFAGDQETLRLRKHDPRAKGVRADAIITDWGQVVKVLS</sequence>
<dbReference type="InterPro" id="IPR023214">
    <property type="entry name" value="HAD_sf"/>
</dbReference>